<evidence type="ECO:0000313" key="1">
    <source>
        <dbReference type="EMBL" id="KAK7503088.1"/>
    </source>
</evidence>
<keyword evidence="2" id="KW-1185">Reference proteome</keyword>
<protein>
    <submittedName>
        <fullName evidence="1">Uncharacterized protein</fullName>
    </submittedName>
</protein>
<feature type="non-terminal residue" evidence="1">
    <location>
        <position position="61"/>
    </location>
</feature>
<evidence type="ECO:0000313" key="2">
    <source>
        <dbReference type="Proteomes" id="UP001519460"/>
    </source>
</evidence>
<comment type="caution">
    <text evidence="1">The sequence shown here is derived from an EMBL/GenBank/DDBJ whole genome shotgun (WGS) entry which is preliminary data.</text>
</comment>
<reference evidence="1 2" key="1">
    <citation type="journal article" date="2023" name="Sci. Data">
        <title>Genome assembly of the Korean intertidal mud-creeper Batillaria attramentaria.</title>
        <authorList>
            <person name="Patra A.K."/>
            <person name="Ho P.T."/>
            <person name="Jun S."/>
            <person name="Lee S.J."/>
            <person name="Kim Y."/>
            <person name="Won Y.J."/>
        </authorList>
    </citation>
    <scope>NUCLEOTIDE SEQUENCE [LARGE SCALE GENOMIC DNA]</scope>
    <source>
        <strain evidence="1">Wonlab-2016</strain>
    </source>
</reference>
<accession>A0ABD0LVC4</accession>
<dbReference type="EMBL" id="JACVVK020000022">
    <property type="protein sequence ID" value="KAK7503088.1"/>
    <property type="molecule type" value="Genomic_DNA"/>
</dbReference>
<organism evidence="1 2">
    <name type="scientific">Batillaria attramentaria</name>
    <dbReference type="NCBI Taxonomy" id="370345"/>
    <lineage>
        <taxon>Eukaryota</taxon>
        <taxon>Metazoa</taxon>
        <taxon>Spiralia</taxon>
        <taxon>Lophotrochozoa</taxon>
        <taxon>Mollusca</taxon>
        <taxon>Gastropoda</taxon>
        <taxon>Caenogastropoda</taxon>
        <taxon>Sorbeoconcha</taxon>
        <taxon>Cerithioidea</taxon>
        <taxon>Batillariidae</taxon>
        <taxon>Batillaria</taxon>
    </lineage>
</organism>
<gene>
    <name evidence="1" type="ORF">BaRGS_00005714</name>
</gene>
<sequence>MWVGGGLIISMLCMRRSSSSDRQSRSPDQPCLLVGHGVTCQFEVYPSSPIAERARPGGRLG</sequence>
<dbReference type="AlphaFoldDB" id="A0ABD0LVC4"/>
<proteinExistence type="predicted"/>
<dbReference type="Proteomes" id="UP001519460">
    <property type="component" value="Unassembled WGS sequence"/>
</dbReference>
<name>A0ABD0LVC4_9CAEN</name>